<feature type="transmembrane region" description="Helical" evidence="7">
    <location>
        <begin position="41"/>
        <end position="62"/>
    </location>
</feature>
<comment type="subcellular location">
    <subcellularLocation>
        <location evidence="1">Endoplasmic reticulum membrane</location>
        <topology evidence="1">Multi-pass membrane protein</topology>
    </subcellularLocation>
</comment>
<dbReference type="OMA" id="YSFRMVV"/>
<dbReference type="KEGG" id="cqi:110689377"/>
<feature type="transmembrane region" description="Helical" evidence="7">
    <location>
        <begin position="97"/>
        <end position="118"/>
    </location>
</feature>
<organism evidence="8 9">
    <name type="scientific">Chenopodium quinoa</name>
    <name type="common">Quinoa</name>
    <dbReference type="NCBI Taxonomy" id="63459"/>
    <lineage>
        <taxon>Eukaryota</taxon>
        <taxon>Viridiplantae</taxon>
        <taxon>Streptophyta</taxon>
        <taxon>Embryophyta</taxon>
        <taxon>Tracheophyta</taxon>
        <taxon>Spermatophyta</taxon>
        <taxon>Magnoliopsida</taxon>
        <taxon>eudicotyledons</taxon>
        <taxon>Gunneridae</taxon>
        <taxon>Pentapetalae</taxon>
        <taxon>Caryophyllales</taxon>
        <taxon>Chenopodiaceae</taxon>
        <taxon>Chenopodioideae</taxon>
        <taxon>Atripliceae</taxon>
        <taxon>Chenopodium</taxon>
    </lineage>
</organism>
<keyword evidence="3 7" id="KW-0812">Transmembrane</keyword>
<proteinExistence type="inferred from homology"/>
<dbReference type="Gramene" id="AUR62015523-RA">
    <property type="protein sequence ID" value="AUR62015523-RA:cds"/>
    <property type="gene ID" value="AUR62015523"/>
</dbReference>
<dbReference type="AlphaFoldDB" id="A0A803LML2"/>
<dbReference type="Proteomes" id="UP000596660">
    <property type="component" value="Unplaced"/>
</dbReference>
<comment type="similarity">
    <text evidence="2">Belongs to the jagunal family.</text>
</comment>
<evidence type="ECO:0000313" key="8">
    <source>
        <dbReference type="EnsemblPlants" id="AUR62015523-RA:cds"/>
    </source>
</evidence>
<evidence type="ECO:0000256" key="3">
    <source>
        <dbReference type="ARBA" id="ARBA00022692"/>
    </source>
</evidence>
<dbReference type="GO" id="GO:0007029">
    <property type="term" value="P:endoplasmic reticulum organization"/>
    <property type="evidence" value="ECO:0007669"/>
    <property type="project" value="InterPro"/>
</dbReference>
<dbReference type="GeneID" id="110689377"/>
<evidence type="ECO:0000256" key="1">
    <source>
        <dbReference type="ARBA" id="ARBA00004477"/>
    </source>
</evidence>
<reference evidence="8" key="1">
    <citation type="journal article" date="2017" name="Nature">
        <title>The genome of Chenopodium quinoa.</title>
        <authorList>
            <person name="Jarvis D.E."/>
            <person name="Ho Y.S."/>
            <person name="Lightfoot D.J."/>
            <person name="Schmoeckel S.M."/>
            <person name="Li B."/>
            <person name="Borm T.J.A."/>
            <person name="Ohyanagi H."/>
            <person name="Mineta K."/>
            <person name="Michell C.T."/>
            <person name="Saber N."/>
            <person name="Kharbatia N.M."/>
            <person name="Rupper R.R."/>
            <person name="Sharp A.R."/>
            <person name="Dally N."/>
            <person name="Boughton B.A."/>
            <person name="Woo Y.H."/>
            <person name="Gao G."/>
            <person name="Schijlen E.G.W.M."/>
            <person name="Guo X."/>
            <person name="Momin A.A."/>
            <person name="Negrao S."/>
            <person name="Al-Babili S."/>
            <person name="Gehring C."/>
            <person name="Roessner U."/>
            <person name="Jung C."/>
            <person name="Murphy K."/>
            <person name="Arold S.T."/>
            <person name="Gojobori T."/>
            <person name="van der Linden C.G."/>
            <person name="van Loo E.N."/>
            <person name="Jellen E.N."/>
            <person name="Maughan P.J."/>
            <person name="Tester M."/>
        </authorList>
    </citation>
    <scope>NUCLEOTIDE SEQUENCE [LARGE SCALE GENOMIC DNA]</scope>
    <source>
        <strain evidence="8">cv. PI 614886</strain>
    </source>
</reference>
<dbReference type="GO" id="GO:0005789">
    <property type="term" value="C:endoplasmic reticulum membrane"/>
    <property type="evidence" value="ECO:0007669"/>
    <property type="project" value="UniProtKB-SubCell"/>
</dbReference>
<keyword evidence="4" id="KW-0256">Endoplasmic reticulum</keyword>
<keyword evidence="9" id="KW-1185">Reference proteome</keyword>
<name>A0A803LML2_CHEQI</name>
<sequence length="174" mass="19247">MQQRRSAAGRPSGTDGSDFSYRMVVDSRYTKVAKGKSRLSSLLLIQGLVLFVGAILMLLPMIKGEDSDVLRLSSVILNFLSLLVCELGRRRSRSTLLNIYLIVSFVAVGLSVACVMKTNLPFEVIQSGVANCWEKQSLQLIEALRVFIDLLVKIFAATTTRSLIYNMSPPKRSS</sequence>
<dbReference type="RefSeq" id="XP_021721848.1">
    <property type="nucleotide sequence ID" value="XM_021866156.1"/>
</dbReference>
<evidence type="ECO:0000256" key="5">
    <source>
        <dbReference type="ARBA" id="ARBA00022989"/>
    </source>
</evidence>
<dbReference type="EnsemblPlants" id="AUR62015523-RA">
    <property type="protein sequence ID" value="AUR62015523-RA:cds"/>
    <property type="gene ID" value="AUR62015523"/>
</dbReference>
<dbReference type="PANTHER" id="PTHR20955">
    <property type="entry name" value="PROTEIN JAGUNAL HOMOLOG 1"/>
    <property type="match status" value="1"/>
</dbReference>
<keyword evidence="6 7" id="KW-0472">Membrane</keyword>
<dbReference type="PANTHER" id="PTHR20955:SF1">
    <property type="entry name" value="PROTEIN JAGUNAL HOMOLOG 1"/>
    <property type="match status" value="1"/>
</dbReference>
<dbReference type="GO" id="GO:0016192">
    <property type="term" value="P:vesicle-mediated transport"/>
    <property type="evidence" value="ECO:0007669"/>
    <property type="project" value="TreeGrafter"/>
</dbReference>
<dbReference type="SMR" id="A0A803LML2"/>
<evidence type="ECO:0000256" key="6">
    <source>
        <dbReference type="ARBA" id="ARBA00023136"/>
    </source>
</evidence>
<accession>A0A803LML2</accession>
<evidence type="ECO:0000256" key="7">
    <source>
        <dbReference type="SAM" id="Phobius"/>
    </source>
</evidence>
<gene>
    <name evidence="8" type="primary">LOC110689377</name>
</gene>
<evidence type="ECO:0000256" key="2">
    <source>
        <dbReference type="ARBA" id="ARBA00008462"/>
    </source>
</evidence>
<evidence type="ECO:0000313" key="9">
    <source>
        <dbReference type="Proteomes" id="UP000596660"/>
    </source>
</evidence>
<keyword evidence="5 7" id="KW-1133">Transmembrane helix</keyword>
<dbReference type="InterPro" id="IPR009787">
    <property type="entry name" value="Jagunal"/>
</dbReference>
<feature type="transmembrane region" description="Helical" evidence="7">
    <location>
        <begin position="68"/>
        <end position="85"/>
    </location>
</feature>
<dbReference type="Pfam" id="PF07086">
    <property type="entry name" value="Jagunal"/>
    <property type="match status" value="1"/>
</dbReference>
<dbReference type="OrthoDB" id="1915239at2759"/>
<evidence type="ECO:0000256" key="4">
    <source>
        <dbReference type="ARBA" id="ARBA00022824"/>
    </source>
</evidence>
<reference evidence="8" key="2">
    <citation type="submission" date="2021-03" db="UniProtKB">
        <authorList>
            <consortium name="EnsemblPlants"/>
        </authorList>
    </citation>
    <scope>IDENTIFICATION</scope>
</reference>
<protein>
    <submittedName>
        <fullName evidence="8">Uncharacterized protein</fullName>
    </submittedName>
</protein>